<keyword evidence="2" id="KW-0812">Transmembrane</keyword>
<keyword evidence="4" id="KW-1185">Reference proteome</keyword>
<feature type="region of interest" description="Disordered" evidence="1">
    <location>
        <begin position="364"/>
        <end position="386"/>
    </location>
</feature>
<evidence type="ECO:0008006" key="5">
    <source>
        <dbReference type="Google" id="ProtNLM"/>
    </source>
</evidence>
<evidence type="ECO:0000313" key="3">
    <source>
        <dbReference type="EMBL" id="AIT61016.1"/>
    </source>
</evidence>
<dbReference type="OrthoDB" id="5418945at2"/>
<evidence type="ECO:0000256" key="1">
    <source>
        <dbReference type="SAM" id="MobiDB-lite"/>
    </source>
</evidence>
<keyword evidence="2" id="KW-0472">Membrane</keyword>
<dbReference type="STRING" id="558173.CDOO_06930"/>
<evidence type="ECO:0000256" key="2">
    <source>
        <dbReference type="SAM" id="Phobius"/>
    </source>
</evidence>
<keyword evidence="2" id="KW-1133">Transmembrane helix</keyword>
<proteinExistence type="predicted"/>
<gene>
    <name evidence="3" type="ORF">CDOO_06930</name>
</gene>
<reference evidence="3 4" key="1">
    <citation type="submission" date="2013-09" db="EMBL/GenBank/DDBJ databases">
        <title>Complete genome sequence of Corynebacterium doosanense CAU 212(T) (=DSM 45436(T)), isolated from activated sludge.</title>
        <authorList>
            <person name="Schaffert L."/>
            <person name="Albersmeier A."/>
            <person name="Kalinowski J."/>
            <person name="Ruckert C."/>
        </authorList>
    </citation>
    <scope>NUCLEOTIDE SEQUENCE [LARGE SCALE GENOMIC DNA]</scope>
    <source>
        <strain evidence="3 4">CAU 212</strain>
    </source>
</reference>
<protein>
    <recommendedName>
        <fullName evidence="5">PBP domain-containing protein</fullName>
    </recommendedName>
</protein>
<dbReference type="Proteomes" id="UP000029914">
    <property type="component" value="Chromosome"/>
</dbReference>
<feature type="compositionally biased region" description="Acidic residues" evidence="1">
    <location>
        <begin position="376"/>
        <end position="386"/>
    </location>
</feature>
<dbReference type="RefSeq" id="WP_026159433.1">
    <property type="nucleotide sequence ID" value="NZ_AQUX01000008.1"/>
</dbReference>
<dbReference type="EMBL" id="CP006764">
    <property type="protein sequence ID" value="AIT61016.1"/>
    <property type="molecule type" value="Genomic_DNA"/>
</dbReference>
<feature type="transmembrane region" description="Helical" evidence="2">
    <location>
        <begin position="12"/>
        <end position="32"/>
    </location>
</feature>
<sequence length="386" mass="41510">MSGEGTKNRSSGGRIVAGMMFLLVVAAAVVFGRDSNLVSLSPRLSGDEVVTGIIGSEKRSFFEDPEVREILSEHNIEVQFTTAGSRGIATDPRLAEVDFAFPSSAPAAQKIASEHDNQGVSTPFYSPMAVATFTPIMQLLEPSGVARRSGDHWVIDMAKYVEMTGQGTRWRDLGDSYPSPRAVQIATTDIRTSNSAAMYLAILSWVVGDASIAQTSDVPALVPEVAPLFTGQGYTESSSAGPFGDYLSQGVGSKPMVMVYEAQFLEQQMAQNSRINGDMTLAYLSPTTLSNHSVVAFSDGGSEVARLLREDPELQRLAAAHGFRTNDPAVFGATLQEHGVAEPPPLYDVVDTPSYEVLEELIQRVGDQYTSPDPPPDLEQDVQETP</sequence>
<organism evidence="3 4">
    <name type="scientific">Corynebacterium doosanense CAU 212 = DSM 45436</name>
    <dbReference type="NCBI Taxonomy" id="558173"/>
    <lineage>
        <taxon>Bacteria</taxon>
        <taxon>Bacillati</taxon>
        <taxon>Actinomycetota</taxon>
        <taxon>Actinomycetes</taxon>
        <taxon>Mycobacteriales</taxon>
        <taxon>Corynebacteriaceae</taxon>
        <taxon>Corynebacterium</taxon>
    </lineage>
</organism>
<dbReference type="HOGENOM" id="CLU_028459_1_0_11"/>
<dbReference type="KEGG" id="cdo:CDOO_06930"/>
<accession>A0A097IFV9</accession>
<name>A0A097IFV9_9CORY</name>
<evidence type="ECO:0000313" key="4">
    <source>
        <dbReference type="Proteomes" id="UP000029914"/>
    </source>
</evidence>
<dbReference type="AlphaFoldDB" id="A0A097IFV9"/>
<dbReference type="eggNOG" id="COG1613">
    <property type="taxonomic scope" value="Bacteria"/>
</dbReference>